<gene>
    <name evidence="2" type="ORF">SDC9_42021</name>
</gene>
<feature type="transmembrane region" description="Helical" evidence="1">
    <location>
        <begin position="136"/>
        <end position="159"/>
    </location>
</feature>
<sequence>MMGMQSVLLSAIVVFVSTSIDDLVLLILFHSQARTRAQRLSILAGQIGGIGILVGISLLGSYLASRMLEGWVIGLLGFIPIALGIKAMMGKDEEKNESVGEGRKGLLATVTLVTIASGGDNLGIYIPWFATLDESSLLITMLVFLVLILLFWALGYLLANQSHIKNLLSRFSAVLVPVVFLLLGLVILSENGTFAKLASLSGQ</sequence>
<keyword evidence="1" id="KW-0472">Membrane</keyword>
<accession>A0A644VWV7</accession>
<feature type="transmembrane region" description="Helical" evidence="1">
    <location>
        <begin position="171"/>
        <end position="189"/>
    </location>
</feature>
<proteinExistence type="predicted"/>
<reference evidence="2" key="1">
    <citation type="submission" date="2019-08" db="EMBL/GenBank/DDBJ databases">
        <authorList>
            <person name="Kucharzyk K."/>
            <person name="Murdoch R.W."/>
            <person name="Higgins S."/>
            <person name="Loffler F."/>
        </authorList>
    </citation>
    <scope>NUCLEOTIDE SEQUENCE</scope>
</reference>
<organism evidence="2">
    <name type="scientific">bioreactor metagenome</name>
    <dbReference type="NCBI Taxonomy" id="1076179"/>
    <lineage>
        <taxon>unclassified sequences</taxon>
        <taxon>metagenomes</taxon>
        <taxon>ecological metagenomes</taxon>
    </lineage>
</organism>
<dbReference type="Pfam" id="PF03596">
    <property type="entry name" value="Cad"/>
    <property type="match status" value="1"/>
</dbReference>
<dbReference type="InterPro" id="IPR004676">
    <property type="entry name" value="Cd-R_transporter"/>
</dbReference>
<evidence type="ECO:0008006" key="3">
    <source>
        <dbReference type="Google" id="ProtNLM"/>
    </source>
</evidence>
<evidence type="ECO:0000313" key="2">
    <source>
        <dbReference type="EMBL" id="MPL95848.1"/>
    </source>
</evidence>
<dbReference type="EMBL" id="VSSQ01000484">
    <property type="protein sequence ID" value="MPL95848.1"/>
    <property type="molecule type" value="Genomic_DNA"/>
</dbReference>
<feature type="transmembrane region" description="Helical" evidence="1">
    <location>
        <begin position="68"/>
        <end position="85"/>
    </location>
</feature>
<protein>
    <recommendedName>
        <fullName evidence="3">Cadmium resistance transporter</fullName>
    </recommendedName>
</protein>
<name>A0A644VWV7_9ZZZZ</name>
<feature type="transmembrane region" description="Helical" evidence="1">
    <location>
        <begin position="106"/>
        <end position="130"/>
    </location>
</feature>
<feature type="transmembrane region" description="Helical" evidence="1">
    <location>
        <begin position="40"/>
        <end position="62"/>
    </location>
</feature>
<keyword evidence="1" id="KW-1133">Transmembrane helix</keyword>
<evidence type="ECO:0000256" key="1">
    <source>
        <dbReference type="SAM" id="Phobius"/>
    </source>
</evidence>
<keyword evidence="1" id="KW-0812">Transmembrane</keyword>
<dbReference type="AlphaFoldDB" id="A0A644VWV7"/>
<comment type="caution">
    <text evidence="2">The sequence shown here is derived from an EMBL/GenBank/DDBJ whole genome shotgun (WGS) entry which is preliminary data.</text>
</comment>
<feature type="transmembrane region" description="Helical" evidence="1">
    <location>
        <begin position="6"/>
        <end position="28"/>
    </location>
</feature>